<evidence type="ECO:0000313" key="1">
    <source>
        <dbReference type="EMBL" id="RYL99086.1"/>
    </source>
</evidence>
<dbReference type="EMBL" id="SEOM01000007">
    <property type="protein sequence ID" value="RYL99086.1"/>
    <property type="molecule type" value="Genomic_DNA"/>
</dbReference>
<dbReference type="AlphaFoldDB" id="A0A4V1W9C5"/>
<proteinExistence type="predicted"/>
<protein>
    <submittedName>
        <fullName evidence="1">Uncharacterized protein</fullName>
    </submittedName>
</protein>
<dbReference type="Proteomes" id="UP000292734">
    <property type="component" value="Unassembled WGS sequence"/>
</dbReference>
<reference evidence="1 2" key="1">
    <citation type="submission" date="2019-02" db="EMBL/GenBank/DDBJ databases">
        <authorList>
            <person name="Feng G."/>
        </authorList>
    </citation>
    <scope>NUCLEOTIDE SEQUENCE [LARGE SCALE GENOMIC DNA]</scope>
    <source>
        <strain evidence="1 2">DSM 26779</strain>
    </source>
</reference>
<accession>A0A4V1W9C5</accession>
<organism evidence="1 2">
    <name type="scientific">Sphingobium indicum</name>
    <dbReference type="NCBI Taxonomy" id="332055"/>
    <lineage>
        <taxon>Bacteria</taxon>
        <taxon>Pseudomonadati</taxon>
        <taxon>Pseudomonadota</taxon>
        <taxon>Alphaproteobacteria</taxon>
        <taxon>Sphingomonadales</taxon>
        <taxon>Sphingomonadaceae</taxon>
        <taxon>Sphingobium</taxon>
    </lineage>
</organism>
<name>A0A4V1W9C5_9SPHN</name>
<comment type="caution">
    <text evidence="1">The sequence shown here is derived from an EMBL/GenBank/DDBJ whole genome shotgun (WGS) entry which is preliminary data.</text>
</comment>
<gene>
    <name evidence="1" type="ORF">EWH08_15965</name>
</gene>
<sequence>MTIWSDRKWSLTAVNRWREPQQDQSNQYQQAHDLLLVVCEQAPSRVLTGQGDKKNRYENACDDSLAQIWRAGFPFVFCVTHDREFVAMCWRPQRLITLSAFKK</sequence>
<evidence type="ECO:0000313" key="2">
    <source>
        <dbReference type="Proteomes" id="UP000292734"/>
    </source>
</evidence>